<name>A0ABR2XZ36_9PEZI</name>
<evidence type="ECO:0000256" key="1">
    <source>
        <dbReference type="SAM" id="SignalP"/>
    </source>
</evidence>
<dbReference type="Proteomes" id="UP001465668">
    <property type="component" value="Unassembled WGS sequence"/>
</dbReference>
<feature type="chain" id="PRO_5046223973" evidence="1">
    <location>
        <begin position="22"/>
        <end position="141"/>
    </location>
</feature>
<organism evidence="2 3">
    <name type="scientific">Seiridium cardinale</name>
    <dbReference type="NCBI Taxonomy" id="138064"/>
    <lineage>
        <taxon>Eukaryota</taxon>
        <taxon>Fungi</taxon>
        <taxon>Dikarya</taxon>
        <taxon>Ascomycota</taxon>
        <taxon>Pezizomycotina</taxon>
        <taxon>Sordariomycetes</taxon>
        <taxon>Xylariomycetidae</taxon>
        <taxon>Amphisphaeriales</taxon>
        <taxon>Sporocadaceae</taxon>
        <taxon>Seiridium</taxon>
    </lineage>
</organism>
<reference evidence="2 3" key="1">
    <citation type="submission" date="2024-02" db="EMBL/GenBank/DDBJ databases">
        <title>First draft genome assembly of two strains of Seiridium cardinale.</title>
        <authorList>
            <person name="Emiliani G."/>
            <person name="Scali E."/>
        </authorList>
    </citation>
    <scope>NUCLEOTIDE SEQUENCE [LARGE SCALE GENOMIC DNA]</scope>
    <source>
        <strain evidence="2 3">BM-138-000479</strain>
    </source>
</reference>
<dbReference type="EMBL" id="JARVKM010000012">
    <property type="protein sequence ID" value="KAK9779057.1"/>
    <property type="molecule type" value="Genomic_DNA"/>
</dbReference>
<proteinExistence type="predicted"/>
<feature type="signal peptide" evidence="1">
    <location>
        <begin position="1"/>
        <end position="21"/>
    </location>
</feature>
<protein>
    <submittedName>
        <fullName evidence="2">Uncharacterized protein</fullName>
    </submittedName>
</protein>
<comment type="caution">
    <text evidence="2">The sequence shown here is derived from an EMBL/GenBank/DDBJ whole genome shotgun (WGS) entry which is preliminary data.</text>
</comment>
<accession>A0ABR2XZ36</accession>
<gene>
    <name evidence="2" type="ORF">SCAR479_03924</name>
</gene>
<evidence type="ECO:0000313" key="2">
    <source>
        <dbReference type="EMBL" id="KAK9779057.1"/>
    </source>
</evidence>
<sequence length="141" mass="15272">MLFQLQLVALLPAALIQTSWAATVTVVRTITETAIVEPATTHPLPPPPPPPTTLSTSFTYKCDEMFCSQGSQWCFYWGGVSSYDITRGPVPGETHTILGQCTNVTTTAPESVVTKTLTSKGMIATETTTIPARVTVVEQWR</sequence>
<keyword evidence="3" id="KW-1185">Reference proteome</keyword>
<keyword evidence="1" id="KW-0732">Signal</keyword>
<evidence type="ECO:0000313" key="3">
    <source>
        <dbReference type="Proteomes" id="UP001465668"/>
    </source>
</evidence>